<dbReference type="EMBL" id="JANPWZ010000032">
    <property type="protein sequence ID" value="KAJ3580070.1"/>
    <property type="molecule type" value="Genomic_DNA"/>
</dbReference>
<keyword evidence="2" id="KW-1185">Reference proteome</keyword>
<proteinExistence type="predicted"/>
<dbReference type="Proteomes" id="UP001148614">
    <property type="component" value="Unassembled WGS sequence"/>
</dbReference>
<organism evidence="1 2">
    <name type="scientific">Xylaria arbuscula</name>
    <dbReference type="NCBI Taxonomy" id="114810"/>
    <lineage>
        <taxon>Eukaryota</taxon>
        <taxon>Fungi</taxon>
        <taxon>Dikarya</taxon>
        <taxon>Ascomycota</taxon>
        <taxon>Pezizomycotina</taxon>
        <taxon>Sordariomycetes</taxon>
        <taxon>Xylariomycetidae</taxon>
        <taxon>Xylariales</taxon>
        <taxon>Xylariaceae</taxon>
        <taxon>Xylaria</taxon>
    </lineage>
</organism>
<evidence type="ECO:0000313" key="1">
    <source>
        <dbReference type="EMBL" id="KAJ3580070.1"/>
    </source>
</evidence>
<protein>
    <submittedName>
        <fullName evidence="1">Uncharacterized protein</fullName>
    </submittedName>
</protein>
<sequence>MNGPTRTLITGIVPGPVMSGTWSYKSAAMTSINSGAIIKESLVILNTTIEETLNGSGKAENLNARIGMTALGLRKHRTTPPVHDPFFFEAISISDPVRSHIIIEIDKIYDIGIGHNSSKKEWEPDILAKRGLGLAFRWMRAKE</sequence>
<comment type="caution">
    <text evidence="1">The sequence shown here is derived from an EMBL/GenBank/DDBJ whole genome shotgun (WGS) entry which is preliminary data.</text>
</comment>
<evidence type="ECO:0000313" key="2">
    <source>
        <dbReference type="Proteomes" id="UP001148614"/>
    </source>
</evidence>
<dbReference type="AlphaFoldDB" id="A0A9W8NNS4"/>
<accession>A0A9W8NNS4</accession>
<name>A0A9W8NNS4_9PEZI</name>
<gene>
    <name evidence="1" type="ORF">NPX13_g491</name>
</gene>
<reference evidence="1" key="1">
    <citation type="submission" date="2022-07" db="EMBL/GenBank/DDBJ databases">
        <title>Genome Sequence of Xylaria arbuscula.</title>
        <authorList>
            <person name="Buettner E."/>
        </authorList>
    </citation>
    <scope>NUCLEOTIDE SEQUENCE</scope>
    <source>
        <strain evidence="1">VT107</strain>
    </source>
</reference>